<dbReference type="SUPFAM" id="SSF54427">
    <property type="entry name" value="NTF2-like"/>
    <property type="match status" value="1"/>
</dbReference>
<dbReference type="EMBL" id="MWQO01000031">
    <property type="protein sequence ID" value="THD10296.1"/>
    <property type="molecule type" value="Genomic_DNA"/>
</dbReference>
<dbReference type="AlphaFoldDB" id="A0A4S3KN86"/>
<reference evidence="2 3" key="1">
    <citation type="submission" date="2017-02" db="EMBL/GenBank/DDBJ databases">
        <title>Whole genome sequencing of Metallibacterium scheffleri DSM 24874 (T).</title>
        <authorList>
            <person name="Kumar S."/>
            <person name="Patil P."/>
            <person name="Patil P.B."/>
        </authorList>
    </citation>
    <scope>NUCLEOTIDE SEQUENCE [LARGE SCALE GENOMIC DNA]</scope>
    <source>
        <strain evidence="2 3">DSM 24874</strain>
    </source>
</reference>
<dbReference type="Proteomes" id="UP000307749">
    <property type="component" value="Unassembled WGS sequence"/>
</dbReference>
<dbReference type="InterPro" id="IPR032710">
    <property type="entry name" value="NTF2-like_dom_sf"/>
</dbReference>
<name>A0A4S3KN86_9GAMM</name>
<feature type="domain" description="DUF4440" evidence="1">
    <location>
        <begin position="8"/>
        <end position="108"/>
    </location>
</feature>
<comment type="caution">
    <text evidence="2">The sequence shown here is derived from an EMBL/GenBank/DDBJ whole genome shotgun (WGS) entry which is preliminary data.</text>
</comment>
<gene>
    <name evidence="2" type="ORF">B1806_09160</name>
</gene>
<protein>
    <recommendedName>
        <fullName evidence="1">DUF4440 domain-containing protein</fullName>
    </recommendedName>
</protein>
<accession>A0A4S3KN86</accession>
<dbReference type="Pfam" id="PF14534">
    <property type="entry name" value="DUF4440"/>
    <property type="match status" value="1"/>
</dbReference>
<proteinExistence type="predicted"/>
<evidence type="ECO:0000313" key="3">
    <source>
        <dbReference type="Proteomes" id="UP000307749"/>
    </source>
</evidence>
<evidence type="ECO:0000313" key="2">
    <source>
        <dbReference type="EMBL" id="THD10296.1"/>
    </source>
</evidence>
<sequence length="129" mass="14190">MAEFYHREQALAQALEAGQSKAAEGMLAPNFEVRAAADPGKPIPRAQWIQWMLHDKPMDARIDGMAVHDYGTVAVVSFHQHDVLGAAHVANDRFIVDVWVKQASHWLLSVRYSSAGVPSHPPQGANRKG</sequence>
<organism evidence="2 3">
    <name type="scientific">Metallibacterium scheffleri</name>
    <dbReference type="NCBI Taxonomy" id="993689"/>
    <lineage>
        <taxon>Bacteria</taxon>
        <taxon>Pseudomonadati</taxon>
        <taxon>Pseudomonadota</taxon>
        <taxon>Gammaproteobacteria</taxon>
        <taxon>Lysobacterales</taxon>
        <taxon>Rhodanobacteraceae</taxon>
        <taxon>Metallibacterium</taxon>
    </lineage>
</organism>
<keyword evidence="3" id="KW-1185">Reference proteome</keyword>
<evidence type="ECO:0000259" key="1">
    <source>
        <dbReference type="Pfam" id="PF14534"/>
    </source>
</evidence>
<dbReference type="STRING" id="993689.GCA_002077135_00115"/>
<dbReference type="Gene3D" id="3.10.450.50">
    <property type="match status" value="1"/>
</dbReference>
<dbReference type="InterPro" id="IPR027843">
    <property type="entry name" value="DUF4440"/>
</dbReference>